<feature type="transmembrane region" description="Helical" evidence="1">
    <location>
        <begin position="222"/>
        <end position="242"/>
    </location>
</feature>
<protein>
    <recommendedName>
        <fullName evidence="4">Glycosyltransferase RgtA/B/C/D-like domain-containing protein</fullName>
    </recommendedName>
</protein>
<evidence type="ECO:0008006" key="4">
    <source>
        <dbReference type="Google" id="ProtNLM"/>
    </source>
</evidence>
<feature type="transmembrane region" description="Helical" evidence="1">
    <location>
        <begin position="363"/>
        <end position="382"/>
    </location>
</feature>
<feature type="transmembrane region" description="Helical" evidence="1">
    <location>
        <begin position="293"/>
        <end position="311"/>
    </location>
</feature>
<dbReference type="EMBL" id="SFAT01000039">
    <property type="protein sequence ID" value="TRV00319.1"/>
    <property type="molecule type" value="Genomic_DNA"/>
</dbReference>
<name>A0A552JXB2_9CHRO</name>
<keyword evidence="1" id="KW-1133">Transmembrane helix</keyword>
<evidence type="ECO:0000313" key="2">
    <source>
        <dbReference type="EMBL" id="TRV00319.1"/>
    </source>
</evidence>
<keyword evidence="1" id="KW-0472">Membrane</keyword>
<organism evidence="2 3">
    <name type="scientific">Microcystis wesenbergii Mw_QC_S_20081001_S30D</name>
    <dbReference type="NCBI Taxonomy" id="2486245"/>
    <lineage>
        <taxon>Bacteria</taxon>
        <taxon>Bacillati</taxon>
        <taxon>Cyanobacteriota</taxon>
        <taxon>Cyanophyceae</taxon>
        <taxon>Oscillatoriophycideae</taxon>
        <taxon>Chroococcales</taxon>
        <taxon>Microcystaceae</taxon>
        <taxon>Microcystis</taxon>
    </lineage>
</organism>
<dbReference type="Proteomes" id="UP000320523">
    <property type="component" value="Unassembled WGS sequence"/>
</dbReference>
<comment type="caution">
    <text evidence="2">The sequence shown here is derived from an EMBL/GenBank/DDBJ whole genome shotgun (WGS) entry which is preliminary data.</text>
</comment>
<feature type="transmembrane region" description="Helical" evidence="1">
    <location>
        <begin position="331"/>
        <end position="351"/>
    </location>
</feature>
<evidence type="ECO:0000256" key="1">
    <source>
        <dbReference type="SAM" id="Phobius"/>
    </source>
</evidence>
<dbReference type="AlphaFoldDB" id="A0A552JXB2"/>
<feature type="transmembrane region" description="Helical" evidence="1">
    <location>
        <begin position="180"/>
        <end position="202"/>
    </location>
</feature>
<feature type="transmembrane region" description="Helical" evidence="1">
    <location>
        <begin position="23"/>
        <end position="41"/>
    </location>
</feature>
<proteinExistence type="predicted"/>
<reference evidence="2 3" key="1">
    <citation type="submission" date="2019-01" db="EMBL/GenBank/DDBJ databases">
        <title>Coherence of Microcystis species and biogeography revealed through population genomics.</title>
        <authorList>
            <person name="Perez-Carrascal O.M."/>
            <person name="Terrat Y."/>
            <person name="Giani A."/>
            <person name="Fortin N."/>
            <person name="Tromas N."/>
            <person name="Shapiro B.J."/>
        </authorList>
    </citation>
    <scope>NUCLEOTIDE SEQUENCE [LARGE SCALE GENOMIC DNA]</scope>
    <source>
        <strain evidence="2">Mw_QC_S_20081001_S30D</strain>
    </source>
</reference>
<sequence length="585" mass="66594">MLISFIHRWLTAPTEKFFSARNLFWFSLSLIFGAIFGVMALQEAFSQNYVVQDDARQHITWLLRFWDRDLFPGDLIADYYLSSLPLGYTTLYQILAQVGIDPILASKILPIVLGLLTSVYSFALALEILPVPTVGFLSAVLINYMQWNTPILVSATPRAFSALFFLAFLYYLLRRSLWPCLAALLLQGLFYPPYILIMAGILVLRLLRWEKGRPSLSLDPNNYWLCGMGLIVSILVLLPYVLNPSQYEPTVTAAQAKTMIEFQPGGRTAFFGNSFENYWFFKGKRSSLQLQQIFSPPIIWAGLFLPILMNFPARFPLAKRVNPGVNTLTQMILVSLGLFLAAHAVLFKLYLPNRYAQGLDFALRLATAIAIVIILDALFLQLQNWFADSKNSGSQLSSQRRLLVQIMAVILGAVVLIYPSFLLVPKNWYVYGDEPQLYDFLTRQPKDSLTASLVHEASNLPSFTQRSVLVAPEFAIPYELGYYNQFRSRAIDLIDAQYSENLETITTFINKYGVDFWLLERDSFSPDYIRRNSWLKPFQPATEEALQKLEQGSVPVLTNLKEQCTVFENEKLLLLEAKCILQSSL</sequence>
<feature type="transmembrane region" description="Helical" evidence="1">
    <location>
        <begin position="402"/>
        <end position="424"/>
    </location>
</feature>
<gene>
    <name evidence="2" type="ORF">EWV75_03400</name>
</gene>
<keyword evidence="1" id="KW-0812">Transmembrane</keyword>
<feature type="transmembrane region" description="Helical" evidence="1">
    <location>
        <begin position="151"/>
        <end position="173"/>
    </location>
</feature>
<feature type="transmembrane region" description="Helical" evidence="1">
    <location>
        <begin position="79"/>
        <end position="96"/>
    </location>
</feature>
<feature type="transmembrane region" description="Helical" evidence="1">
    <location>
        <begin position="108"/>
        <end position="131"/>
    </location>
</feature>
<accession>A0A552JXB2</accession>
<evidence type="ECO:0000313" key="3">
    <source>
        <dbReference type="Proteomes" id="UP000320523"/>
    </source>
</evidence>